<evidence type="ECO:0000313" key="1">
    <source>
        <dbReference type="EMBL" id="XBH02561.1"/>
    </source>
</evidence>
<gene>
    <name evidence="1" type="ORF">V5E97_30175</name>
</gene>
<sequence>MLSVTTTQRDELLTIYRYDSDPDLRFHAHILLRLAEGHPWDTIEFMLLLDRVFTWLGQANPFQIEGSAYPKAKAV</sequence>
<dbReference type="EMBL" id="CP155447">
    <property type="protein sequence ID" value="XBH02561.1"/>
    <property type="molecule type" value="Genomic_DNA"/>
</dbReference>
<dbReference type="RefSeq" id="WP_406695303.1">
    <property type="nucleotide sequence ID" value="NZ_CP155447.1"/>
</dbReference>
<name>A0AAU7CBM3_9BACT</name>
<accession>A0AAU7CBM3</accession>
<protein>
    <submittedName>
        <fullName evidence="1">Uncharacterized protein</fullName>
    </submittedName>
</protein>
<organism evidence="1">
    <name type="scientific">Singulisphaera sp. Ch08</name>
    <dbReference type="NCBI Taxonomy" id="3120278"/>
    <lineage>
        <taxon>Bacteria</taxon>
        <taxon>Pseudomonadati</taxon>
        <taxon>Planctomycetota</taxon>
        <taxon>Planctomycetia</taxon>
        <taxon>Isosphaerales</taxon>
        <taxon>Isosphaeraceae</taxon>
        <taxon>Singulisphaera</taxon>
    </lineage>
</organism>
<proteinExistence type="predicted"/>
<dbReference type="AlphaFoldDB" id="A0AAU7CBM3"/>
<reference evidence="1" key="1">
    <citation type="submission" date="2024-05" db="EMBL/GenBank/DDBJ databases">
        <title>Planctomycetes of the genus Singulisphaera possess chitinolytic capabilities.</title>
        <authorList>
            <person name="Ivanova A."/>
        </authorList>
    </citation>
    <scope>NUCLEOTIDE SEQUENCE</scope>
    <source>
        <strain evidence="1">Ch08T</strain>
    </source>
</reference>